<dbReference type="EMBL" id="BMFQ01000002">
    <property type="protein sequence ID" value="GGG43927.1"/>
    <property type="molecule type" value="Genomic_DNA"/>
</dbReference>
<gene>
    <name evidence="2" type="ORF">GCM10010976_14400</name>
</gene>
<feature type="domain" description="DUF7793" evidence="1">
    <location>
        <begin position="16"/>
        <end position="133"/>
    </location>
</feature>
<keyword evidence="3" id="KW-1185">Reference proteome</keyword>
<accession>A0A917LMS4</accession>
<protein>
    <recommendedName>
        <fullName evidence="1">DUF7793 domain-containing protein</fullName>
    </recommendedName>
</protein>
<dbReference type="Proteomes" id="UP000625976">
    <property type="component" value="Unassembled WGS sequence"/>
</dbReference>
<reference evidence="2" key="2">
    <citation type="submission" date="2020-09" db="EMBL/GenBank/DDBJ databases">
        <authorList>
            <person name="Sun Q."/>
            <person name="Zhou Y."/>
        </authorList>
    </citation>
    <scope>NUCLEOTIDE SEQUENCE</scope>
    <source>
        <strain evidence="2">CGMCC 1.12751</strain>
    </source>
</reference>
<sequence length="141" mass="15828">MNNEDNIITIGSTKLWTDAKDILYCKFSSNDPNSQLDSIRANKYINAIALLCNGKAMPFSIDLRGSRGTFLPNAAILIANSPTLKKLRISEAFITDSIGIKLLIASYKRIYDPTTPYRILNNTELAQHYCKETKNKFYGSN</sequence>
<organism evidence="2 3">
    <name type="scientific">Bizionia arctica</name>
    <dbReference type="NCBI Taxonomy" id="1495645"/>
    <lineage>
        <taxon>Bacteria</taxon>
        <taxon>Pseudomonadati</taxon>
        <taxon>Bacteroidota</taxon>
        <taxon>Flavobacteriia</taxon>
        <taxon>Flavobacteriales</taxon>
        <taxon>Flavobacteriaceae</taxon>
        <taxon>Bizionia</taxon>
    </lineage>
</organism>
<proteinExistence type="predicted"/>
<evidence type="ECO:0000313" key="2">
    <source>
        <dbReference type="EMBL" id="GGG43927.1"/>
    </source>
</evidence>
<dbReference type="InterPro" id="IPR056695">
    <property type="entry name" value="DUF7793"/>
</dbReference>
<dbReference type="Pfam" id="PF25056">
    <property type="entry name" value="DUF7793"/>
    <property type="match status" value="1"/>
</dbReference>
<dbReference type="RefSeq" id="WP_188463345.1">
    <property type="nucleotide sequence ID" value="NZ_BMFQ01000002.1"/>
</dbReference>
<reference evidence="2" key="1">
    <citation type="journal article" date="2014" name="Int. J. Syst. Evol. Microbiol.">
        <title>Complete genome sequence of Corynebacterium casei LMG S-19264T (=DSM 44701T), isolated from a smear-ripened cheese.</title>
        <authorList>
            <consortium name="US DOE Joint Genome Institute (JGI-PGF)"/>
            <person name="Walter F."/>
            <person name="Albersmeier A."/>
            <person name="Kalinowski J."/>
            <person name="Ruckert C."/>
        </authorList>
    </citation>
    <scope>NUCLEOTIDE SEQUENCE</scope>
    <source>
        <strain evidence="2">CGMCC 1.12751</strain>
    </source>
</reference>
<evidence type="ECO:0000313" key="3">
    <source>
        <dbReference type="Proteomes" id="UP000625976"/>
    </source>
</evidence>
<comment type="caution">
    <text evidence="2">The sequence shown here is derived from an EMBL/GenBank/DDBJ whole genome shotgun (WGS) entry which is preliminary data.</text>
</comment>
<name>A0A917LMS4_9FLAO</name>
<evidence type="ECO:0000259" key="1">
    <source>
        <dbReference type="Pfam" id="PF25056"/>
    </source>
</evidence>
<dbReference type="AlphaFoldDB" id="A0A917LMS4"/>